<feature type="transmembrane region" description="Helical" evidence="1">
    <location>
        <begin position="94"/>
        <end position="117"/>
    </location>
</feature>
<keyword evidence="1" id="KW-0472">Membrane</keyword>
<feature type="transmembrane region" description="Helical" evidence="1">
    <location>
        <begin position="138"/>
        <end position="159"/>
    </location>
</feature>
<organism evidence="2 3">
    <name type="scientific">Mycena albidolilacea</name>
    <dbReference type="NCBI Taxonomy" id="1033008"/>
    <lineage>
        <taxon>Eukaryota</taxon>
        <taxon>Fungi</taxon>
        <taxon>Dikarya</taxon>
        <taxon>Basidiomycota</taxon>
        <taxon>Agaricomycotina</taxon>
        <taxon>Agaricomycetes</taxon>
        <taxon>Agaricomycetidae</taxon>
        <taxon>Agaricales</taxon>
        <taxon>Marasmiineae</taxon>
        <taxon>Mycenaceae</taxon>
        <taxon>Mycena</taxon>
    </lineage>
</organism>
<keyword evidence="3" id="KW-1185">Reference proteome</keyword>
<dbReference type="AlphaFoldDB" id="A0AAD7F5L8"/>
<sequence>MVPDTPIPDRAGLADANVATIWAPLEALRMLNMIIGDAVLIWRTWVVYQGRILAIFLPCILLLVSFVFTLIDITCLAYDGPLPGVEQICPKAAILAWALSVGTNVTCTILVGFKAWHVDIFAELNLPGKPHRIATEKILLTFVDSGFIYSLLWLSQVIGYLNYTRDSPWQYVYEVLVSMGYQITGIYPTLVIVIVNFQRPIWEETRSFTSSNGVPFATLPWNAKQSGSTDTSSAHNRVDLDITRENSMASRSVKWSPFEDV</sequence>
<dbReference type="Proteomes" id="UP001218218">
    <property type="component" value="Unassembled WGS sequence"/>
</dbReference>
<accession>A0AAD7F5L8</accession>
<evidence type="ECO:0000256" key="1">
    <source>
        <dbReference type="SAM" id="Phobius"/>
    </source>
</evidence>
<feature type="transmembrane region" description="Helical" evidence="1">
    <location>
        <begin position="179"/>
        <end position="197"/>
    </location>
</feature>
<dbReference type="EMBL" id="JARIHO010000001">
    <property type="protein sequence ID" value="KAJ7367598.1"/>
    <property type="molecule type" value="Genomic_DNA"/>
</dbReference>
<feature type="transmembrane region" description="Helical" evidence="1">
    <location>
        <begin position="52"/>
        <end position="74"/>
    </location>
</feature>
<comment type="caution">
    <text evidence="2">The sequence shown here is derived from an EMBL/GenBank/DDBJ whole genome shotgun (WGS) entry which is preliminary data.</text>
</comment>
<reference evidence="2" key="1">
    <citation type="submission" date="2023-03" db="EMBL/GenBank/DDBJ databases">
        <title>Massive genome expansion in bonnet fungi (Mycena s.s.) driven by repeated elements and novel gene families across ecological guilds.</title>
        <authorList>
            <consortium name="Lawrence Berkeley National Laboratory"/>
            <person name="Harder C.B."/>
            <person name="Miyauchi S."/>
            <person name="Viragh M."/>
            <person name="Kuo A."/>
            <person name="Thoen E."/>
            <person name="Andreopoulos B."/>
            <person name="Lu D."/>
            <person name="Skrede I."/>
            <person name="Drula E."/>
            <person name="Henrissat B."/>
            <person name="Morin E."/>
            <person name="Kohler A."/>
            <person name="Barry K."/>
            <person name="LaButti K."/>
            <person name="Morin E."/>
            <person name="Salamov A."/>
            <person name="Lipzen A."/>
            <person name="Mereny Z."/>
            <person name="Hegedus B."/>
            <person name="Baldrian P."/>
            <person name="Stursova M."/>
            <person name="Weitz H."/>
            <person name="Taylor A."/>
            <person name="Grigoriev I.V."/>
            <person name="Nagy L.G."/>
            <person name="Martin F."/>
            <person name="Kauserud H."/>
        </authorList>
    </citation>
    <scope>NUCLEOTIDE SEQUENCE</scope>
    <source>
        <strain evidence="2">CBHHK002</strain>
    </source>
</reference>
<name>A0AAD7F5L8_9AGAR</name>
<keyword evidence="1" id="KW-1133">Transmembrane helix</keyword>
<evidence type="ECO:0000313" key="2">
    <source>
        <dbReference type="EMBL" id="KAJ7367598.1"/>
    </source>
</evidence>
<protein>
    <submittedName>
        <fullName evidence="2">Uncharacterized protein</fullName>
    </submittedName>
</protein>
<gene>
    <name evidence="2" type="ORF">DFH08DRAFT_677236</name>
</gene>
<evidence type="ECO:0000313" key="3">
    <source>
        <dbReference type="Proteomes" id="UP001218218"/>
    </source>
</evidence>
<proteinExistence type="predicted"/>
<keyword evidence="1" id="KW-0812">Transmembrane</keyword>